<reference evidence="6 7" key="1">
    <citation type="submission" date="2021-03" db="EMBL/GenBank/DDBJ databases">
        <authorList>
            <person name="Gilmore M.S."/>
            <person name="Schwartzman J."/>
            <person name="Van Tyne D."/>
            <person name="Martin M."/>
            <person name="Earl A.M."/>
            <person name="Manson A.L."/>
            <person name="Straub T."/>
            <person name="Salamzade R."/>
            <person name="Saavedra J."/>
            <person name="Lebreton F."/>
            <person name="Prichula J."/>
            <person name="Schaufler K."/>
            <person name="Gaca A."/>
            <person name="Sgardioli B."/>
            <person name="Wagenaar J."/>
            <person name="Strong T."/>
        </authorList>
    </citation>
    <scope>NUCLEOTIDE SEQUENCE [LARGE SCALE GENOMIC DNA]</scope>
    <source>
        <strain evidence="6 7">DIV2402</strain>
    </source>
</reference>
<sequence>MTINLLEVKNLEKKYGNQLVIEDCNFQLNQRQWLGIVGKNGSGKSTLVKMIVGLEKCTKGVIYLEGKKQEDVSMKKWVQTIQLVAQYTRKSLDPSKTIEQILSEPLIQFQLCQKQQIKMTIEKILLDCDLSKKTLSKRPHELSGGQYQRICLAVALLVKPRILICDEATANLDKINEKRIINLLKKQKNMAVLFISHNSSLVKKTCDDVIYMKDFHSSDKDRRLIE</sequence>
<evidence type="ECO:0000256" key="3">
    <source>
        <dbReference type="ARBA" id="ARBA00022840"/>
    </source>
</evidence>
<dbReference type="EMBL" id="CP147251">
    <property type="protein sequence ID" value="WYJ77897.1"/>
    <property type="molecule type" value="Genomic_DNA"/>
</dbReference>
<dbReference type="PROSITE" id="PS50893">
    <property type="entry name" value="ABC_TRANSPORTER_2"/>
    <property type="match status" value="1"/>
</dbReference>
<keyword evidence="3" id="KW-0067">ATP-binding</keyword>
<organism evidence="6 7">
    <name type="scientific">Candidatus Enterococcus lowellii</name>
    <dbReference type="NCBI Taxonomy" id="2230877"/>
    <lineage>
        <taxon>Bacteria</taxon>
        <taxon>Bacillati</taxon>
        <taxon>Bacillota</taxon>
        <taxon>Bacilli</taxon>
        <taxon>Lactobacillales</taxon>
        <taxon>Enterococcaceae</taxon>
        <taxon>Enterococcus</taxon>
    </lineage>
</organism>
<keyword evidence="2" id="KW-0547">Nucleotide-binding</keyword>
<dbReference type="SUPFAM" id="SSF52540">
    <property type="entry name" value="P-loop containing nucleoside triphosphate hydrolases"/>
    <property type="match status" value="1"/>
</dbReference>
<evidence type="ECO:0000256" key="1">
    <source>
        <dbReference type="ARBA" id="ARBA00022448"/>
    </source>
</evidence>
<accession>A0ABZ2SQ42</accession>
<evidence type="ECO:0000256" key="4">
    <source>
        <dbReference type="ARBA" id="ARBA00022856"/>
    </source>
</evidence>
<keyword evidence="4" id="KW-0571">Peptide transport</keyword>
<protein>
    <recommendedName>
        <fullName evidence="5">ABC transporter domain-containing protein</fullName>
    </recommendedName>
</protein>
<feature type="domain" description="ABC transporter" evidence="5">
    <location>
        <begin position="6"/>
        <end position="225"/>
    </location>
</feature>
<dbReference type="InterPro" id="IPR027417">
    <property type="entry name" value="P-loop_NTPase"/>
</dbReference>
<dbReference type="PANTHER" id="PTHR43776">
    <property type="entry name" value="TRANSPORT ATP-BINDING PROTEIN"/>
    <property type="match status" value="1"/>
</dbReference>
<proteinExistence type="predicted"/>
<dbReference type="RefSeq" id="WP_207871968.1">
    <property type="nucleotide sequence ID" value="NZ_CP147251.1"/>
</dbReference>
<dbReference type="InterPro" id="IPR003593">
    <property type="entry name" value="AAA+_ATPase"/>
</dbReference>
<dbReference type="InterPro" id="IPR003439">
    <property type="entry name" value="ABC_transporter-like_ATP-bd"/>
</dbReference>
<evidence type="ECO:0000259" key="5">
    <source>
        <dbReference type="PROSITE" id="PS50893"/>
    </source>
</evidence>
<evidence type="ECO:0000313" key="7">
    <source>
        <dbReference type="Proteomes" id="UP000664701"/>
    </source>
</evidence>
<evidence type="ECO:0000256" key="2">
    <source>
        <dbReference type="ARBA" id="ARBA00022741"/>
    </source>
</evidence>
<dbReference type="InterPro" id="IPR050319">
    <property type="entry name" value="ABC_transp_ATP-bind"/>
</dbReference>
<dbReference type="CDD" id="cd03257">
    <property type="entry name" value="ABC_NikE_OppD_transporters"/>
    <property type="match status" value="1"/>
</dbReference>
<reference evidence="6 7" key="2">
    <citation type="submission" date="2024-03" db="EMBL/GenBank/DDBJ databases">
        <title>The Genome Sequence of Enterococcus sp. DIV2402.</title>
        <authorList>
            <consortium name="The Broad Institute Genomics Platform"/>
            <consortium name="The Broad Institute Microbial Omics Core"/>
            <consortium name="The Broad Institute Genomic Center for Infectious Diseases"/>
            <person name="Earl A."/>
            <person name="Manson A."/>
            <person name="Gilmore M."/>
            <person name="Schwartman J."/>
            <person name="Shea T."/>
            <person name="Abouelleil A."/>
            <person name="Cao P."/>
            <person name="Chapman S."/>
            <person name="Cusick C."/>
            <person name="Young S."/>
            <person name="Neafsey D."/>
            <person name="Nusbaum C."/>
            <person name="Birren B."/>
        </authorList>
    </citation>
    <scope>NUCLEOTIDE SEQUENCE [LARGE SCALE GENOMIC DNA]</scope>
    <source>
        <strain evidence="6 7">DIV2402</strain>
    </source>
</reference>
<keyword evidence="4" id="KW-0653">Protein transport</keyword>
<name>A0ABZ2SQ42_9ENTE</name>
<dbReference type="PANTHER" id="PTHR43776:SF8">
    <property type="entry name" value="ABC TRANSPORTER, ATP-BINDING PROTEIN"/>
    <property type="match status" value="1"/>
</dbReference>
<dbReference type="Proteomes" id="UP000664701">
    <property type="component" value="Chromosome"/>
</dbReference>
<dbReference type="SMART" id="SM00382">
    <property type="entry name" value="AAA"/>
    <property type="match status" value="1"/>
</dbReference>
<evidence type="ECO:0000313" key="6">
    <source>
        <dbReference type="EMBL" id="WYJ77897.1"/>
    </source>
</evidence>
<keyword evidence="1" id="KW-0813">Transport</keyword>
<dbReference type="Gene3D" id="3.40.50.300">
    <property type="entry name" value="P-loop containing nucleotide triphosphate hydrolases"/>
    <property type="match status" value="1"/>
</dbReference>
<dbReference type="Pfam" id="PF00005">
    <property type="entry name" value="ABC_tran"/>
    <property type="match status" value="1"/>
</dbReference>
<gene>
    <name evidence="6" type="ORF">DOK78_002537</name>
</gene>
<keyword evidence="7" id="KW-1185">Reference proteome</keyword>